<geneLocation type="mitochondrion" evidence="4"/>
<dbReference type="GO" id="GO:0003735">
    <property type="term" value="F:structural constituent of ribosome"/>
    <property type="evidence" value="ECO:0007669"/>
    <property type="project" value="InterPro"/>
</dbReference>
<keyword evidence="3" id="KW-0687">Ribonucleoprotein</keyword>
<name>A0A6M3WWI2_PTELU</name>
<evidence type="ECO:0000256" key="2">
    <source>
        <dbReference type="ARBA" id="ARBA00022980"/>
    </source>
</evidence>
<organism evidence="4">
    <name type="scientific">Pterocladia lucida</name>
    <name type="common">Red seaweed</name>
    <name type="synonym">Fucus lucidus</name>
    <dbReference type="NCBI Taxonomy" id="31408"/>
    <lineage>
        <taxon>Eukaryota</taxon>
        <taxon>Rhodophyta</taxon>
        <taxon>Florideophyceae</taxon>
        <taxon>Rhodymeniophycidae</taxon>
        <taxon>Gelidiales</taxon>
        <taxon>Pterocladiaceae</taxon>
        <taxon>Pterocladia</taxon>
    </lineage>
</organism>
<dbReference type="HAMAP" id="MF_01310">
    <property type="entry name" value="Ribosomal_uS11"/>
    <property type="match status" value="1"/>
</dbReference>
<dbReference type="GO" id="GO:1990904">
    <property type="term" value="C:ribonucleoprotein complex"/>
    <property type="evidence" value="ECO:0007669"/>
    <property type="project" value="UniProtKB-KW"/>
</dbReference>
<dbReference type="GO" id="GO:0006412">
    <property type="term" value="P:translation"/>
    <property type="evidence" value="ECO:0007669"/>
    <property type="project" value="InterPro"/>
</dbReference>
<reference evidence="4" key="1">
    <citation type="journal article" date="2020" name="J. Phycol.">
        <title>The Organelle Genomes in the Photosynthetic Red Algal Parasite Pterocladiophila hemisphaerica (Florideophyceae, Rhodophyta) Have Elevated Substitution Rates and Extreme Gene Loss in the Plastid Genome.</title>
        <authorList>
            <person name="Preuss M."/>
            <person name="Verbruggen H."/>
            <person name="Zuccarello G.C."/>
        </authorList>
    </citation>
    <scope>NUCLEOTIDE SEQUENCE</scope>
</reference>
<evidence type="ECO:0000256" key="1">
    <source>
        <dbReference type="ARBA" id="ARBA00006194"/>
    </source>
</evidence>
<dbReference type="SUPFAM" id="SSF53137">
    <property type="entry name" value="Translational machinery components"/>
    <property type="match status" value="1"/>
</dbReference>
<gene>
    <name evidence="4" type="primary">rps11</name>
</gene>
<accession>A0A6M3WWI2</accession>
<keyword evidence="4" id="KW-0496">Mitochondrion</keyword>
<dbReference type="Gene3D" id="3.30.420.80">
    <property type="entry name" value="Ribosomal protein S11"/>
    <property type="match status" value="1"/>
</dbReference>
<dbReference type="PANTHER" id="PTHR11759">
    <property type="entry name" value="40S RIBOSOMAL PROTEIN S14/30S RIBOSOMAL PROTEIN S11"/>
    <property type="match status" value="1"/>
</dbReference>
<dbReference type="PIRSF" id="PIRSF002131">
    <property type="entry name" value="Ribosomal_S11"/>
    <property type="match status" value="1"/>
</dbReference>
<dbReference type="InterPro" id="IPR036967">
    <property type="entry name" value="Ribosomal_uS11_sf"/>
</dbReference>
<comment type="similarity">
    <text evidence="1">Belongs to the universal ribosomal protein uS11 family.</text>
</comment>
<dbReference type="GO" id="GO:0005840">
    <property type="term" value="C:ribosome"/>
    <property type="evidence" value="ECO:0007669"/>
    <property type="project" value="UniProtKB-KW"/>
</dbReference>
<dbReference type="AlphaFoldDB" id="A0A6M3WWI2"/>
<evidence type="ECO:0000256" key="3">
    <source>
        <dbReference type="ARBA" id="ARBA00023274"/>
    </source>
</evidence>
<dbReference type="EMBL" id="MT117917">
    <property type="protein sequence ID" value="QJH88472.1"/>
    <property type="molecule type" value="Genomic_DNA"/>
</dbReference>
<evidence type="ECO:0000313" key="4">
    <source>
        <dbReference type="EMBL" id="QJH88472.1"/>
    </source>
</evidence>
<dbReference type="Pfam" id="PF00411">
    <property type="entry name" value="Ribosomal_S11"/>
    <property type="match status" value="1"/>
</dbReference>
<dbReference type="InterPro" id="IPR001971">
    <property type="entry name" value="Ribosomal_uS11"/>
</dbReference>
<sequence length="117" mass="13490">MNKSKTIILKFCFTSTNILCSVTTIGSKSIFWTSTGSQKIKGMKKITSTTIIGILKKIIFKLHNLNFKYAHLRVKGFNRNKKAIIRYFKNSYIKILSINDETSFPHNGCKNKKVRRI</sequence>
<keyword evidence="2 4" id="KW-0689">Ribosomal protein</keyword>
<protein>
    <submittedName>
        <fullName evidence="4">Ribosomal protein S11</fullName>
    </submittedName>
</protein>
<proteinExistence type="inferred from homology"/>